<keyword evidence="1" id="KW-0949">S-adenosyl-L-methionine</keyword>
<dbReference type="Proteomes" id="UP001333996">
    <property type="component" value="Unassembled WGS sequence"/>
</dbReference>
<feature type="domain" description="Radical SAM core" evidence="5">
    <location>
        <begin position="5"/>
        <end position="231"/>
    </location>
</feature>
<dbReference type="SFLD" id="SFLDS00029">
    <property type="entry name" value="Radical_SAM"/>
    <property type="match status" value="1"/>
</dbReference>
<name>A0ABU7FJG3_9ACTN</name>
<dbReference type="RefSeq" id="WP_329508653.1">
    <property type="nucleotide sequence ID" value="NZ_BAAAYZ010000290.1"/>
</dbReference>
<dbReference type="InterPro" id="IPR007197">
    <property type="entry name" value="rSAM"/>
</dbReference>
<protein>
    <submittedName>
        <fullName evidence="6">Radical SAM protein</fullName>
    </submittedName>
</protein>
<dbReference type="InterPro" id="IPR058240">
    <property type="entry name" value="rSAM_sf"/>
</dbReference>
<dbReference type="CDD" id="cd01335">
    <property type="entry name" value="Radical_SAM"/>
    <property type="match status" value="1"/>
</dbReference>
<evidence type="ECO:0000256" key="2">
    <source>
        <dbReference type="ARBA" id="ARBA00022723"/>
    </source>
</evidence>
<evidence type="ECO:0000256" key="4">
    <source>
        <dbReference type="ARBA" id="ARBA00023014"/>
    </source>
</evidence>
<dbReference type="EMBL" id="JAYWVC010000065">
    <property type="protein sequence ID" value="MED7824203.1"/>
    <property type="molecule type" value="Genomic_DNA"/>
</dbReference>
<gene>
    <name evidence="6" type="ORF">VXC91_20005</name>
</gene>
<dbReference type="PANTHER" id="PTHR11228">
    <property type="entry name" value="RADICAL SAM DOMAIN PROTEIN"/>
    <property type="match status" value="1"/>
</dbReference>
<organism evidence="6 7">
    <name type="scientific">Streptomyces chiangmaiensis</name>
    <dbReference type="NCBI Taxonomy" id="766497"/>
    <lineage>
        <taxon>Bacteria</taxon>
        <taxon>Bacillati</taxon>
        <taxon>Actinomycetota</taxon>
        <taxon>Actinomycetes</taxon>
        <taxon>Kitasatosporales</taxon>
        <taxon>Streptomycetaceae</taxon>
        <taxon>Streptomyces</taxon>
    </lineage>
</organism>
<dbReference type="InterPro" id="IPR013785">
    <property type="entry name" value="Aldolase_TIM"/>
</dbReference>
<dbReference type="PROSITE" id="PS51918">
    <property type="entry name" value="RADICAL_SAM"/>
    <property type="match status" value="1"/>
</dbReference>
<dbReference type="SFLD" id="SFLDG01386">
    <property type="entry name" value="main_SPASM_domain-containing"/>
    <property type="match status" value="1"/>
</dbReference>
<keyword evidence="2" id="KW-0479">Metal-binding</keyword>
<accession>A0ABU7FJG3</accession>
<dbReference type="SFLD" id="SFLDG01067">
    <property type="entry name" value="SPASM/twitch_domain_containing"/>
    <property type="match status" value="1"/>
</dbReference>
<dbReference type="PANTHER" id="PTHR11228:SF7">
    <property type="entry name" value="PQQA PEPTIDE CYCLASE"/>
    <property type="match status" value="1"/>
</dbReference>
<dbReference type="Pfam" id="PF04055">
    <property type="entry name" value="Radical_SAM"/>
    <property type="match status" value="1"/>
</dbReference>
<keyword evidence="3" id="KW-0408">Iron</keyword>
<evidence type="ECO:0000259" key="5">
    <source>
        <dbReference type="PROSITE" id="PS51918"/>
    </source>
</evidence>
<dbReference type="SMART" id="SM00729">
    <property type="entry name" value="Elp3"/>
    <property type="match status" value="1"/>
</dbReference>
<reference evidence="6" key="1">
    <citation type="submission" date="2024-01" db="EMBL/GenBank/DDBJ databases">
        <title>First draft genome sequence data of TA4-1, the type strain of Gram-positive actinobacterium Streptomyces chiangmaiensis.</title>
        <authorList>
            <person name="Yasawong M."/>
            <person name="Nantapong N."/>
        </authorList>
    </citation>
    <scope>NUCLEOTIDE SEQUENCE</scope>
    <source>
        <strain evidence="6">TA4-1</strain>
    </source>
</reference>
<comment type="caution">
    <text evidence="6">The sequence shown here is derived from an EMBL/GenBank/DDBJ whole genome shotgun (WGS) entry which is preliminary data.</text>
</comment>
<evidence type="ECO:0000256" key="3">
    <source>
        <dbReference type="ARBA" id="ARBA00023004"/>
    </source>
</evidence>
<keyword evidence="7" id="KW-1185">Reference proteome</keyword>
<dbReference type="Gene3D" id="3.20.20.70">
    <property type="entry name" value="Aldolase class I"/>
    <property type="match status" value="1"/>
</dbReference>
<proteinExistence type="predicted"/>
<dbReference type="SUPFAM" id="SSF102114">
    <property type="entry name" value="Radical SAM enzymes"/>
    <property type="match status" value="1"/>
</dbReference>
<sequence length="307" mass="33116">MFGNLADPTWLSLSLGGQCDSACVFCFTEWIRHEPSLTHDQAVRAIGEAASTGTVESVVFSGGEPTLRKDLPDLVRHASAKGFASIGLQTNGHRLADRRYLNDLVESGVTHVLLSLHGALPETHDRIARRRNSFALALRALTSLAADDRVFTEVNFVVCAQNADEAKDFLDLIRRVAARAAVRYSFPIVEGAAYDNVEATLPSLQTFVERVSAAVARAAGAIPVSVANVPPCVSSAVGLPPTYTLSQRRSMLGVSPFVSSAIARGEVAAKLQICDGCHFTDDCDGLQLPYLRRFPRAHHHLAEARGR</sequence>
<evidence type="ECO:0000313" key="7">
    <source>
        <dbReference type="Proteomes" id="UP001333996"/>
    </source>
</evidence>
<evidence type="ECO:0000313" key="6">
    <source>
        <dbReference type="EMBL" id="MED7824203.1"/>
    </source>
</evidence>
<dbReference type="InterPro" id="IPR006638">
    <property type="entry name" value="Elp3/MiaA/NifB-like_rSAM"/>
</dbReference>
<dbReference type="InterPro" id="IPR050377">
    <property type="entry name" value="Radical_SAM_PqqE_MftC-like"/>
</dbReference>
<keyword evidence="4" id="KW-0411">Iron-sulfur</keyword>
<evidence type="ECO:0000256" key="1">
    <source>
        <dbReference type="ARBA" id="ARBA00022691"/>
    </source>
</evidence>